<evidence type="ECO:0000256" key="6">
    <source>
        <dbReference type="ARBA" id="ARBA00023136"/>
    </source>
</evidence>
<keyword evidence="5 7" id="KW-1133">Transmembrane helix</keyword>
<keyword evidence="4 7" id="KW-0812">Transmembrane</keyword>
<evidence type="ECO:0000313" key="8">
    <source>
        <dbReference type="EMBL" id="GAA0903891.1"/>
    </source>
</evidence>
<evidence type="ECO:0000256" key="2">
    <source>
        <dbReference type="ARBA" id="ARBA00022448"/>
    </source>
</evidence>
<gene>
    <name evidence="8" type="ORF">GCM10009559_71620</name>
</gene>
<accession>A0ABP3YUG8</accession>
<evidence type="ECO:0000256" key="1">
    <source>
        <dbReference type="ARBA" id="ARBA00004651"/>
    </source>
</evidence>
<dbReference type="PANTHER" id="PTHR23513:SF6">
    <property type="entry name" value="MAJOR FACILITATOR SUPERFAMILY ASSOCIATED DOMAIN-CONTAINING PROTEIN"/>
    <property type="match status" value="1"/>
</dbReference>
<dbReference type="Pfam" id="PF05977">
    <property type="entry name" value="MFS_3"/>
    <property type="match status" value="1"/>
</dbReference>
<keyword evidence="3" id="KW-1003">Cell membrane</keyword>
<feature type="transmembrane region" description="Helical" evidence="7">
    <location>
        <begin position="392"/>
        <end position="410"/>
    </location>
</feature>
<comment type="subcellular location">
    <subcellularLocation>
        <location evidence="1">Cell membrane</location>
        <topology evidence="1">Multi-pass membrane protein</topology>
    </subcellularLocation>
</comment>
<sequence length="451" mass="46482">MMRSRTAEDSVAISASVAGRRVADTAPPYRLTLSNRSSTIGCVTLWRHRDFRLLWAGESVAQVGIMISHLALPLLAATALGATPWEMGLLVAAERGAFLLIGLPAGVLLDRVRRLPVMIGANLARFALIASIPAAWAAGVLTFGHLLAVALLAGVATVLFDVGYQSVLPAVVGRAGLVEGNAKLESTRAAAEAAGPAMGGGLVQLAGAAAAVLLDAVGYLVSAALLARMRTRETVPPRDPGRTVRAEMAEGLRYVLGHRLLRPIVLCTGTANLFGGVLAAVSVLFLSRELRQPPAVVGLVLAAGSAAGVLAAVTAGAWIRRLGQGRTLVLALLATGPVALVLPLTTPGAGLAWFALGTAAVAYGGVVYNVAQVSFRQAVCPDHLLGRMNASIRFLVWGTIPLGGLLGGALGELAGLRATLLVTAVGFVLCPVWLLVSPLRRLRDLPAPAQT</sequence>
<dbReference type="SUPFAM" id="SSF103473">
    <property type="entry name" value="MFS general substrate transporter"/>
    <property type="match status" value="1"/>
</dbReference>
<dbReference type="InterPro" id="IPR036259">
    <property type="entry name" value="MFS_trans_sf"/>
</dbReference>
<feature type="transmembrane region" description="Helical" evidence="7">
    <location>
        <begin position="263"/>
        <end position="285"/>
    </location>
</feature>
<evidence type="ECO:0000256" key="4">
    <source>
        <dbReference type="ARBA" id="ARBA00022692"/>
    </source>
</evidence>
<organism evidence="8 9">
    <name type="scientific">Pseudonocardia zijingensis</name>
    <dbReference type="NCBI Taxonomy" id="153376"/>
    <lineage>
        <taxon>Bacteria</taxon>
        <taxon>Bacillati</taxon>
        <taxon>Actinomycetota</taxon>
        <taxon>Actinomycetes</taxon>
        <taxon>Pseudonocardiales</taxon>
        <taxon>Pseudonocardiaceae</taxon>
        <taxon>Pseudonocardia</taxon>
    </lineage>
</organism>
<comment type="caution">
    <text evidence="8">The sequence shown here is derived from an EMBL/GenBank/DDBJ whole genome shotgun (WGS) entry which is preliminary data.</text>
</comment>
<dbReference type="Proteomes" id="UP001499967">
    <property type="component" value="Unassembled WGS sequence"/>
</dbReference>
<feature type="transmembrane region" description="Helical" evidence="7">
    <location>
        <begin position="87"/>
        <end position="109"/>
    </location>
</feature>
<dbReference type="Gene3D" id="1.20.1250.20">
    <property type="entry name" value="MFS general substrate transporter like domains"/>
    <property type="match status" value="1"/>
</dbReference>
<dbReference type="InterPro" id="IPR010290">
    <property type="entry name" value="TM_effector"/>
</dbReference>
<evidence type="ECO:0000256" key="5">
    <source>
        <dbReference type="ARBA" id="ARBA00022989"/>
    </source>
</evidence>
<protein>
    <submittedName>
        <fullName evidence="8">MFS transporter</fullName>
    </submittedName>
</protein>
<evidence type="ECO:0000313" key="9">
    <source>
        <dbReference type="Proteomes" id="UP001499967"/>
    </source>
</evidence>
<evidence type="ECO:0000256" key="3">
    <source>
        <dbReference type="ARBA" id="ARBA00022475"/>
    </source>
</evidence>
<feature type="transmembrane region" description="Helical" evidence="7">
    <location>
        <begin position="205"/>
        <end position="227"/>
    </location>
</feature>
<feature type="transmembrane region" description="Helical" evidence="7">
    <location>
        <begin position="53"/>
        <end position="75"/>
    </location>
</feature>
<reference evidence="9" key="1">
    <citation type="journal article" date="2019" name="Int. J. Syst. Evol. Microbiol.">
        <title>The Global Catalogue of Microorganisms (GCM) 10K type strain sequencing project: providing services to taxonomists for standard genome sequencing and annotation.</title>
        <authorList>
            <consortium name="The Broad Institute Genomics Platform"/>
            <consortium name="The Broad Institute Genome Sequencing Center for Infectious Disease"/>
            <person name="Wu L."/>
            <person name="Ma J."/>
        </authorList>
    </citation>
    <scope>NUCLEOTIDE SEQUENCE [LARGE SCALE GENOMIC DNA]</scope>
    <source>
        <strain evidence="9">JCM 11117</strain>
    </source>
</reference>
<keyword evidence="9" id="KW-1185">Reference proteome</keyword>
<keyword evidence="2" id="KW-0813">Transport</keyword>
<feature type="transmembrane region" description="Helical" evidence="7">
    <location>
        <begin position="328"/>
        <end position="345"/>
    </location>
</feature>
<evidence type="ECO:0000256" key="7">
    <source>
        <dbReference type="SAM" id="Phobius"/>
    </source>
</evidence>
<feature type="transmembrane region" description="Helical" evidence="7">
    <location>
        <begin position="416"/>
        <end position="436"/>
    </location>
</feature>
<proteinExistence type="predicted"/>
<dbReference type="EMBL" id="BAAAHP010000255">
    <property type="protein sequence ID" value="GAA0903891.1"/>
    <property type="molecule type" value="Genomic_DNA"/>
</dbReference>
<dbReference type="PANTHER" id="PTHR23513">
    <property type="entry name" value="INTEGRAL MEMBRANE EFFLUX PROTEIN-RELATED"/>
    <property type="match status" value="1"/>
</dbReference>
<dbReference type="CDD" id="cd06173">
    <property type="entry name" value="MFS_MefA_like"/>
    <property type="match status" value="1"/>
</dbReference>
<feature type="transmembrane region" description="Helical" evidence="7">
    <location>
        <begin position="351"/>
        <end position="371"/>
    </location>
</feature>
<keyword evidence="6 7" id="KW-0472">Membrane</keyword>
<feature type="transmembrane region" description="Helical" evidence="7">
    <location>
        <begin position="130"/>
        <end position="160"/>
    </location>
</feature>
<name>A0ABP3YUG8_9PSEU</name>
<feature type="transmembrane region" description="Helical" evidence="7">
    <location>
        <begin position="297"/>
        <end position="319"/>
    </location>
</feature>